<keyword evidence="2 5" id="KW-0500">Molybdenum</keyword>
<accession>A0A6I6UV59</accession>
<dbReference type="InterPro" id="IPR005950">
    <property type="entry name" value="ModA"/>
</dbReference>
<feature type="binding site" evidence="5">
    <location>
        <position position="188"/>
    </location>
    <ligand>
        <name>molybdate</name>
        <dbReference type="ChEBI" id="CHEBI:36264"/>
    </ligand>
</feature>
<dbReference type="GO" id="GO:0046872">
    <property type="term" value="F:metal ion binding"/>
    <property type="evidence" value="ECO:0007669"/>
    <property type="project" value="UniProtKB-KW"/>
</dbReference>
<reference evidence="6 7" key="1">
    <citation type="submission" date="2019-06" db="EMBL/GenBank/DDBJ databases">
        <title>An operon consisting of a P-type ATPase gene and a transcriptional regular gene given the different cadmium resistance in Bacillus vietamensis 151-6 and Bacillus marisflavi 151-25.</title>
        <authorList>
            <person name="Yu X."/>
        </authorList>
    </citation>
    <scope>NUCLEOTIDE SEQUENCE [LARGE SCALE GENOMIC DNA]</scope>
    <source>
        <strain evidence="6 7">151-6</strain>
    </source>
</reference>
<name>A0A6I6UV59_9BACI</name>
<dbReference type="GO" id="GO:0030973">
    <property type="term" value="F:molybdate ion binding"/>
    <property type="evidence" value="ECO:0007669"/>
    <property type="project" value="TreeGrafter"/>
</dbReference>
<dbReference type="SUPFAM" id="SSF53850">
    <property type="entry name" value="Periplasmic binding protein-like II"/>
    <property type="match status" value="1"/>
</dbReference>
<dbReference type="GO" id="GO:1901359">
    <property type="term" value="F:tungstate binding"/>
    <property type="evidence" value="ECO:0007669"/>
    <property type="project" value="UniProtKB-ARBA"/>
</dbReference>
<proteinExistence type="inferred from homology"/>
<dbReference type="PIRSF" id="PIRSF004846">
    <property type="entry name" value="ModA"/>
    <property type="match status" value="1"/>
</dbReference>
<dbReference type="FunFam" id="3.40.190.10:FF:000035">
    <property type="entry name" value="Molybdate ABC transporter substrate-binding protein"/>
    <property type="match status" value="1"/>
</dbReference>
<dbReference type="PANTHER" id="PTHR30632">
    <property type="entry name" value="MOLYBDATE-BINDING PERIPLASMIC PROTEIN"/>
    <property type="match status" value="1"/>
</dbReference>
<evidence type="ECO:0000313" key="7">
    <source>
        <dbReference type="Proteomes" id="UP000465062"/>
    </source>
</evidence>
<dbReference type="Proteomes" id="UP000465062">
    <property type="component" value="Chromosome"/>
</dbReference>
<feature type="binding site" evidence="5">
    <location>
        <position position="64"/>
    </location>
    <ligand>
        <name>molybdate</name>
        <dbReference type="ChEBI" id="CHEBI:36264"/>
    </ligand>
</feature>
<sequence>MMRKGIWIIITMILFVTGCSPEDRDKVTLTISAAASLKDSMMEVKKNFEKQHPAIQVVFNFGGTGSLRKQVEQGAPSDVFLSASKKDYERLVDRGLIDSSLGGSFLTNRLVIIAPVSSRDRSLDDLSRSKDKLAIGNPAFVPAGYYAKQALMGMDKWNMVKDQLVLAKDVRGVLTLVENQSVSFGIVYASDLTASEKVKSIQEIDPSYHSKIGYYAGVLKSSKHPKEAAAFYKFVISDKRKATFERFGFSKG</sequence>
<comment type="similarity">
    <text evidence="1">Belongs to the bacterial solute-binding protein ModA family.</text>
</comment>
<organism evidence="6 7">
    <name type="scientific">Rossellomorea vietnamensis</name>
    <dbReference type="NCBI Taxonomy" id="218284"/>
    <lineage>
        <taxon>Bacteria</taxon>
        <taxon>Bacillati</taxon>
        <taxon>Bacillota</taxon>
        <taxon>Bacilli</taxon>
        <taxon>Bacillales</taxon>
        <taxon>Bacillaceae</taxon>
        <taxon>Rossellomorea</taxon>
    </lineage>
</organism>
<feature type="binding site" evidence="5">
    <location>
        <position position="170"/>
    </location>
    <ligand>
        <name>molybdate</name>
        <dbReference type="ChEBI" id="CHEBI:36264"/>
    </ligand>
</feature>
<dbReference type="RefSeq" id="WP_159362606.1">
    <property type="nucleotide sequence ID" value="NZ_CP047394.1"/>
</dbReference>
<dbReference type="Pfam" id="PF13531">
    <property type="entry name" value="SBP_bac_11"/>
    <property type="match status" value="1"/>
</dbReference>
<gene>
    <name evidence="6" type="primary">modA</name>
    <name evidence="6" type="ORF">FHE72_18195</name>
</gene>
<evidence type="ECO:0000256" key="5">
    <source>
        <dbReference type="PIRSR" id="PIRSR004846-1"/>
    </source>
</evidence>
<evidence type="ECO:0000256" key="4">
    <source>
        <dbReference type="ARBA" id="ARBA00022729"/>
    </source>
</evidence>
<feature type="binding site" evidence="5">
    <location>
        <position position="36"/>
    </location>
    <ligand>
        <name>molybdate</name>
        <dbReference type="ChEBI" id="CHEBI:36264"/>
    </ligand>
</feature>
<dbReference type="AlphaFoldDB" id="A0A6I6UV59"/>
<feature type="binding site" evidence="5">
    <location>
        <position position="143"/>
    </location>
    <ligand>
        <name>molybdate</name>
        <dbReference type="ChEBI" id="CHEBI:36264"/>
    </ligand>
</feature>
<keyword evidence="3 5" id="KW-0479">Metal-binding</keyword>
<dbReference type="PANTHER" id="PTHR30632:SF0">
    <property type="entry name" value="SULFATE-BINDING PROTEIN"/>
    <property type="match status" value="1"/>
</dbReference>
<evidence type="ECO:0000313" key="6">
    <source>
        <dbReference type="EMBL" id="QHE62736.1"/>
    </source>
</evidence>
<dbReference type="Gene3D" id="3.40.190.10">
    <property type="entry name" value="Periplasmic binding protein-like II"/>
    <property type="match status" value="2"/>
</dbReference>
<evidence type="ECO:0000256" key="2">
    <source>
        <dbReference type="ARBA" id="ARBA00022505"/>
    </source>
</evidence>
<dbReference type="PROSITE" id="PS51257">
    <property type="entry name" value="PROKAR_LIPOPROTEIN"/>
    <property type="match status" value="1"/>
</dbReference>
<dbReference type="GO" id="GO:0015689">
    <property type="term" value="P:molybdate ion transport"/>
    <property type="evidence" value="ECO:0007669"/>
    <property type="project" value="InterPro"/>
</dbReference>
<dbReference type="EMBL" id="CP047394">
    <property type="protein sequence ID" value="QHE62736.1"/>
    <property type="molecule type" value="Genomic_DNA"/>
</dbReference>
<dbReference type="InterPro" id="IPR050682">
    <property type="entry name" value="ModA/WtpA"/>
</dbReference>
<keyword evidence="4" id="KW-0732">Signal</keyword>
<evidence type="ECO:0000256" key="1">
    <source>
        <dbReference type="ARBA" id="ARBA00009175"/>
    </source>
</evidence>
<evidence type="ECO:0000256" key="3">
    <source>
        <dbReference type="ARBA" id="ARBA00022723"/>
    </source>
</evidence>
<dbReference type="NCBIfam" id="TIGR01256">
    <property type="entry name" value="modA"/>
    <property type="match status" value="1"/>
</dbReference>
<dbReference type="KEGG" id="bvq:FHE72_18195"/>
<protein>
    <submittedName>
        <fullName evidence="6">Molybdate ABC transporter substrate-binding protein</fullName>
    </submittedName>
</protein>